<dbReference type="InterPro" id="IPR039718">
    <property type="entry name" value="Rrm1"/>
</dbReference>
<feature type="domain" description="Ribonucleotide reductase large subunit C-terminal" evidence="2">
    <location>
        <begin position="164"/>
        <end position="256"/>
    </location>
</feature>
<dbReference type="OrthoDB" id="3000483at2759"/>
<dbReference type="PANTHER" id="PTHR11573:SF32">
    <property type="entry name" value="RIBONUCLEOSIDE-DIPHOSPHATE REDUCTASE"/>
    <property type="match status" value="1"/>
</dbReference>
<dbReference type="UniPathway" id="UPA00326"/>
<reference evidence="3" key="1">
    <citation type="submission" date="2020-11" db="EMBL/GenBank/DDBJ databases">
        <authorList>
            <person name="Tran Van P."/>
        </authorList>
    </citation>
    <scope>NUCLEOTIDE SEQUENCE</scope>
</reference>
<dbReference type="EMBL" id="OC855154">
    <property type="protein sequence ID" value="CAD7621360.1"/>
    <property type="molecule type" value="Genomic_DNA"/>
</dbReference>
<dbReference type="GO" id="GO:0004748">
    <property type="term" value="F:ribonucleoside-diphosphate reductase activity, thioredoxin disulfide as acceptor"/>
    <property type="evidence" value="ECO:0007669"/>
    <property type="project" value="TreeGrafter"/>
</dbReference>
<accession>A0A7R9KEC6</accession>
<organism evidence="3">
    <name type="scientific">Medioppia subpectinata</name>
    <dbReference type="NCBI Taxonomy" id="1979941"/>
    <lineage>
        <taxon>Eukaryota</taxon>
        <taxon>Metazoa</taxon>
        <taxon>Ecdysozoa</taxon>
        <taxon>Arthropoda</taxon>
        <taxon>Chelicerata</taxon>
        <taxon>Arachnida</taxon>
        <taxon>Acari</taxon>
        <taxon>Acariformes</taxon>
        <taxon>Sarcoptiformes</taxon>
        <taxon>Oribatida</taxon>
        <taxon>Brachypylina</taxon>
        <taxon>Oppioidea</taxon>
        <taxon>Oppiidae</taxon>
        <taxon>Medioppia</taxon>
    </lineage>
</organism>
<dbReference type="Gene3D" id="3.20.70.20">
    <property type="match status" value="1"/>
</dbReference>
<dbReference type="SUPFAM" id="SSF51998">
    <property type="entry name" value="PFL-like glycyl radical enzymes"/>
    <property type="match status" value="1"/>
</dbReference>
<comment type="similarity">
    <text evidence="1">Belongs to the ribonucleoside diphosphate reductase large chain family.</text>
</comment>
<dbReference type="InterPro" id="IPR008926">
    <property type="entry name" value="RNR_R1-su_N"/>
</dbReference>
<gene>
    <name evidence="3" type="ORF">OSB1V03_LOCUS1831</name>
</gene>
<sequence>MRSLDYSNYFSVIPGYVREFKLDKIDVDKFLDKISTGMASNMSKEDMAKYCSEMAASMFTEHPQYIQLAAVILTSYHSSVTINSFSEKIKLIQKRKDIINDDIFQIIMDNSETIDQMIDYSRDYTINYSDMAVISKLSGGLGLHMHNVRSRGSKLIQSGGASKGLEEHRAREIFQALWINDLFMERVENGDEWSLFDPNTAPGLDESRKIVSAQSLWKAIISSQIETGTPYMVYKDSANRIDTTVYPLDNCQKSNLDHRPVGLDQFKLLGLDSTKGRYFKVWCQKFLTSVLYAHCIYITNLWEL</sequence>
<dbReference type="AlphaFoldDB" id="A0A7R9KEC6"/>
<dbReference type="EMBL" id="CAJPIZ010000579">
    <property type="protein sequence ID" value="CAG2101790.1"/>
    <property type="molecule type" value="Genomic_DNA"/>
</dbReference>
<dbReference type="SUPFAM" id="SSF48168">
    <property type="entry name" value="R1 subunit of ribonucleotide reductase, N-terminal domain"/>
    <property type="match status" value="1"/>
</dbReference>
<dbReference type="Pfam" id="PF02867">
    <property type="entry name" value="Ribonuc_red_lgC"/>
    <property type="match status" value="1"/>
</dbReference>
<evidence type="ECO:0000256" key="1">
    <source>
        <dbReference type="ARBA" id="ARBA00010406"/>
    </source>
</evidence>
<evidence type="ECO:0000259" key="2">
    <source>
        <dbReference type="Pfam" id="PF02867"/>
    </source>
</evidence>
<proteinExistence type="inferred from homology"/>
<name>A0A7R9KEC6_9ACAR</name>
<keyword evidence="4" id="KW-1185">Reference proteome</keyword>
<dbReference type="GO" id="GO:0009263">
    <property type="term" value="P:deoxyribonucleotide biosynthetic process"/>
    <property type="evidence" value="ECO:0007669"/>
    <property type="project" value="TreeGrafter"/>
</dbReference>
<dbReference type="InterPro" id="IPR000788">
    <property type="entry name" value="RNR_lg_C"/>
</dbReference>
<protein>
    <recommendedName>
        <fullName evidence="2">Ribonucleotide reductase large subunit C-terminal domain-containing protein</fullName>
    </recommendedName>
</protein>
<evidence type="ECO:0000313" key="3">
    <source>
        <dbReference type="EMBL" id="CAD7621360.1"/>
    </source>
</evidence>
<dbReference type="PANTHER" id="PTHR11573">
    <property type="entry name" value="RIBONUCLEOSIDE-DIPHOSPHATE REDUCTASE LARGE CHAIN"/>
    <property type="match status" value="1"/>
</dbReference>
<evidence type="ECO:0000313" key="4">
    <source>
        <dbReference type="Proteomes" id="UP000759131"/>
    </source>
</evidence>
<dbReference type="GO" id="GO:0005524">
    <property type="term" value="F:ATP binding"/>
    <property type="evidence" value="ECO:0007669"/>
    <property type="project" value="TreeGrafter"/>
</dbReference>
<dbReference type="GO" id="GO:0005971">
    <property type="term" value="C:ribonucleoside-diphosphate reductase complex"/>
    <property type="evidence" value="ECO:0007669"/>
    <property type="project" value="TreeGrafter"/>
</dbReference>
<dbReference type="Proteomes" id="UP000759131">
    <property type="component" value="Unassembled WGS sequence"/>
</dbReference>